<feature type="transmembrane region" description="Helical" evidence="18">
    <location>
        <begin position="553"/>
        <end position="571"/>
    </location>
</feature>
<evidence type="ECO:0000256" key="3">
    <source>
        <dbReference type="ARBA" id="ARBA00044881"/>
    </source>
</evidence>
<proteinExistence type="predicted"/>
<comment type="catalytic activity">
    <reaction evidence="2">
        <text>L-histidyl-glycine(out) = L-histidyl-glycine(in)</text>
        <dbReference type="Rhea" id="RHEA:79395"/>
        <dbReference type="ChEBI" id="CHEBI:229957"/>
    </reaction>
</comment>
<evidence type="ECO:0000256" key="8">
    <source>
        <dbReference type="ARBA" id="ARBA00044899"/>
    </source>
</evidence>
<evidence type="ECO:0000256" key="9">
    <source>
        <dbReference type="ARBA" id="ARBA00044900"/>
    </source>
</evidence>
<feature type="transmembrane region" description="Helical" evidence="18">
    <location>
        <begin position="86"/>
        <end position="113"/>
    </location>
</feature>
<keyword evidence="18" id="KW-0812">Transmembrane</keyword>
<feature type="transmembrane region" description="Helical" evidence="18">
    <location>
        <begin position="467"/>
        <end position="486"/>
    </location>
</feature>
<dbReference type="GO" id="GO:0022857">
    <property type="term" value="F:transmembrane transporter activity"/>
    <property type="evidence" value="ECO:0007669"/>
    <property type="project" value="InterPro"/>
</dbReference>
<comment type="caution">
    <text evidence="19">The sequence shown here is derived from an EMBL/GenBank/DDBJ whole genome shotgun (WGS) entry which is preliminary data.</text>
</comment>
<dbReference type="InterPro" id="IPR036259">
    <property type="entry name" value="MFS_trans_sf"/>
</dbReference>
<feature type="transmembrane region" description="Helical" evidence="18">
    <location>
        <begin position="716"/>
        <end position="737"/>
    </location>
</feature>
<protein>
    <recommendedName>
        <fullName evidence="14">Lysosomal dipeptide transporter MFSD1</fullName>
    </recommendedName>
    <alternativeName>
        <fullName evidence="15">Major facilitator superfamily domain-containing protein 1</fullName>
    </alternativeName>
</protein>
<comment type="catalytic activity">
    <reaction evidence="11">
        <text>L-histidyl-L-alpha-amino acid(out) = L-histidyl-L-alpha-amino acid(in)</text>
        <dbReference type="Rhea" id="RHEA:79379"/>
        <dbReference type="ChEBI" id="CHEBI:229964"/>
    </reaction>
</comment>
<feature type="transmembrane region" description="Helical" evidence="18">
    <location>
        <begin position="498"/>
        <end position="523"/>
    </location>
</feature>
<keyword evidence="18" id="KW-0472">Membrane</keyword>
<dbReference type="PANTHER" id="PTHR23512">
    <property type="entry name" value="MAJOR FACILITATOR SUPERFAMILY DOMAIN-CONTAINING PROTEIN 1"/>
    <property type="match status" value="1"/>
</dbReference>
<organism evidence="19 20">
    <name type="scientific">Pinctada imbricata</name>
    <name type="common">Atlantic pearl-oyster</name>
    <name type="synonym">Pinctada martensii</name>
    <dbReference type="NCBI Taxonomy" id="66713"/>
    <lineage>
        <taxon>Eukaryota</taxon>
        <taxon>Metazoa</taxon>
        <taxon>Spiralia</taxon>
        <taxon>Lophotrochozoa</taxon>
        <taxon>Mollusca</taxon>
        <taxon>Bivalvia</taxon>
        <taxon>Autobranchia</taxon>
        <taxon>Pteriomorphia</taxon>
        <taxon>Pterioida</taxon>
        <taxon>Pterioidea</taxon>
        <taxon>Pteriidae</taxon>
        <taxon>Pinctada</taxon>
    </lineage>
</organism>
<feature type="transmembrane region" description="Helical" evidence="18">
    <location>
        <begin position="676"/>
        <end position="696"/>
    </location>
</feature>
<evidence type="ECO:0000256" key="10">
    <source>
        <dbReference type="ARBA" id="ARBA00044903"/>
    </source>
</evidence>
<evidence type="ECO:0000256" key="2">
    <source>
        <dbReference type="ARBA" id="ARBA00044878"/>
    </source>
</evidence>
<feature type="transmembrane region" description="Helical" evidence="18">
    <location>
        <begin position="304"/>
        <end position="327"/>
    </location>
</feature>
<gene>
    <name evidence="19" type="ORF">FSP39_009821</name>
</gene>
<comment type="catalytic activity">
    <reaction evidence="9">
        <text>L-lysyl-L-lysine(out) = L-lysyl-L-lysine(in)</text>
        <dbReference type="Rhea" id="RHEA:79403"/>
        <dbReference type="ChEBI" id="CHEBI:229956"/>
    </reaction>
</comment>
<evidence type="ECO:0000256" key="18">
    <source>
        <dbReference type="SAM" id="Phobius"/>
    </source>
</evidence>
<comment type="catalytic activity">
    <reaction evidence="8">
        <text>L-arginyl-L-alpha-amino acid(out) = L-arginyl-L-alpha-amino acid(in)</text>
        <dbReference type="Rhea" id="RHEA:79371"/>
        <dbReference type="ChEBI" id="CHEBI:84315"/>
    </reaction>
</comment>
<feature type="transmembrane region" description="Helical" evidence="18">
    <location>
        <begin position="209"/>
        <end position="227"/>
    </location>
</feature>
<evidence type="ECO:0000256" key="15">
    <source>
        <dbReference type="ARBA" id="ARBA00045018"/>
    </source>
</evidence>
<comment type="catalytic activity">
    <reaction evidence="5">
        <text>L-lysyl-L-alpha-amino acid(out) = L-lysyl-L-alpha-amino acid(in)</text>
        <dbReference type="Rhea" id="RHEA:79387"/>
        <dbReference type="ChEBI" id="CHEBI:229965"/>
    </reaction>
</comment>
<evidence type="ECO:0000313" key="20">
    <source>
        <dbReference type="Proteomes" id="UP001186944"/>
    </source>
</evidence>
<sequence length="758" mass="82327">MIGACSFALGTSTWFSHTRYMFPLMLAGRFFIGIGVTAVKIVMDRVVSFWFADGIEFAWGVTISMARLGTVMNFIGTAYIAEKLTLGIACWVGALLGALTFLLAIVLVCLDVYGARRSNVYQRHDTEAKKLSFGRIKEFNLQFWFLIIILAAFYANFNPFVSNGSQWMSDKYGIHKTTASYIVGISSDVAVIFSPIFGALLTKFGGRSFAVFLGCVLIIPVYVLVLFTRVSPIIINIVMGFNYVFIVVSLWPAISKSVPVDLVGTALGITSLFSGILAGLSTLGVGKLLNYLNKDKAPYSMSSWAMVMITAIFATLTACLGSSLFALATTPPFRMTSAMFPLMMTGRILLGAGNGACQLVQDRVIAFWFYDKLGLAFGVIVSVVRCGSVLNFLLTSNIATSHSVAASTWFGSGMCFVGFLASIGYCIMETIGRRAIDSEHFFSVKSQEMAIVQDRVVTFWFPDRLEFAWGFTVSTFRIGTVLNFLVTANIASYYGLDVATWVGAVVSTVGFLSSIVLVCLDVYGSKKVDVYAKCKKDKKQFSFRRICEFTPSYWLTTAILVTFYSNFIPFVANGGQWIHDKYGIPKTTASYINGISSDVPVILSPIVGALLTRTGGRGTAAMFGSFLVLPMYLLVLYSYITPVVTSLLFGTAYVFVAVSLWPAITASVPLELVGTAIGLTNVFGGLCTGLSSLGIGKLLEHLSKIHGDNSLENWNIAMLILLGIEALSLGASVALSVKEVFVIQIFSSSIYSSIELVL</sequence>
<keyword evidence="18" id="KW-1133">Transmembrane helix</keyword>
<feature type="transmembrane region" description="Helical" evidence="18">
    <location>
        <begin position="619"/>
        <end position="640"/>
    </location>
</feature>
<dbReference type="EMBL" id="VSWD01000010">
    <property type="protein sequence ID" value="KAK3090181.1"/>
    <property type="molecule type" value="Genomic_DNA"/>
</dbReference>
<feature type="transmembrane region" description="Helical" evidence="18">
    <location>
        <begin position="591"/>
        <end position="612"/>
    </location>
</feature>
<reference evidence="19" key="1">
    <citation type="submission" date="2019-08" db="EMBL/GenBank/DDBJ databases">
        <title>The improved chromosome-level genome for the pearl oyster Pinctada fucata martensii using PacBio sequencing and Hi-C.</title>
        <authorList>
            <person name="Zheng Z."/>
        </authorList>
    </citation>
    <scope>NUCLEOTIDE SEQUENCE</scope>
    <source>
        <strain evidence="19">ZZ-2019</strain>
        <tissue evidence="19">Adductor muscle</tissue>
    </source>
</reference>
<feature type="transmembrane region" description="Helical" evidence="18">
    <location>
        <begin position="139"/>
        <end position="161"/>
    </location>
</feature>
<feature type="transmembrane region" description="Helical" evidence="18">
    <location>
        <begin position="373"/>
        <end position="394"/>
    </location>
</feature>
<evidence type="ECO:0000256" key="13">
    <source>
        <dbReference type="ARBA" id="ARBA00044924"/>
    </source>
</evidence>
<comment type="catalytic activity">
    <reaction evidence="1">
        <text>L-lysyl-L-alanine(out) = L-lysyl-L-alanine(in)</text>
        <dbReference type="Rhea" id="RHEA:79399"/>
        <dbReference type="ChEBI" id="CHEBI:229954"/>
    </reaction>
</comment>
<comment type="function">
    <text evidence="16">Lysosomal dipeptide uniporter that selectively exports lysine, arginine or histidine-containing dipeptides with a net positive charge from the lysosome lumen into the cytosol. Could play a role in a specific type of protein O-glycosylation indirectly regulating macrophages migration and tissue invasion. Also essential for liver homeostasis.</text>
</comment>
<evidence type="ECO:0000256" key="11">
    <source>
        <dbReference type="ARBA" id="ARBA00044912"/>
    </source>
</evidence>
<evidence type="ECO:0000256" key="7">
    <source>
        <dbReference type="ARBA" id="ARBA00044898"/>
    </source>
</evidence>
<dbReference type="AlphaFoldDB" id="A0AA88Y650"/>
<dbReference type="InterPro" id="IPR011701">
    <property type="entry name" value="MFS"/>
</dbReference>
<evidence type="ECO:0000256" key="1">
    <source>
        <dbReference type="ARBA" id="ARBA00044876"/>
    </source>
</evidence>
<dbReference type="Proteomes" id="UP001186944">
    <property type="component" value="Unassembled WGS sequence"/>
</dbReference>
<feature type="transmembrane region" description="Helical" evidence="18">
    <location>
        <begin position="266"/>
        <end position="284"/>
    </location>
</feature>
<feature type="transmembrane region" description="Helical" evidence="18">
    <location>
        <begin position="406"/>
        <end position="428"/>
    </location>
</feature>
<feature type="transmembrane region" description="Helical" evidence="18">
    <location>
        <begin position="55"/>
        <end position="80"/>
    </location>
</feature>
<comment type="catalytic activity">
    <reaction evidence="4">
        <text>L-alpha-aminoacyl-L-histidine(out) = L-alpha-aminoacyl-L-histidine(in)</text>
        <dbReference type="Rhea" id="RHEA:79375"/>
        <dbReference type="ChEBI" id="CHEBI:229967"/>
    </reaction>
</comment>
<comment type="catalytic activity">
    <reaction evidence="6">
        <text>L-alpha-aminoacyl-L-lysine(out) = L-alpha-aminoacyl-L-lysine(in)</text>
        <dbReference type="Rhea" id="RHEA:79383"/>
        <dbReference type="ChEBI" id="CHEBI:229966"/>
    </reaction>
</comment>
<dbReference type="PANTHER" id="PTHR23512:SF5">
    <property type="entry name" value="MAJOR FACILITATOR SUPERFAMILY DOMAIN-CONTAINING PROTEIN 1"/>
    <property type="match status" value="1"/>
</dbReference>
<comment type="catalytic activity">
    <reaction evidence="12">
        <text>L-alanyl-L-lysine(out) = L-alanyl-L-lysine(in)</text>
        <dbReference type="Rhea" id="RHEA:79415"/>
        <dbReference type="ChEBI" id="CHEBI:192470"/>
    </reaction>
</comment>
<evidence type="ECO:0000256" key="14">
    <source>
        <dbReference type="ARBA" id="ARBA00044985"/>
    </source>
</evidence>
<evidence type="ECO:0000256" key="12">
    <source>
        <dbReference type="ARBA" id="ARBA00044919"/>
    </source>
</evidence>
<accession>A0AA88Y650</accession>
<comment type="catalytic activity">
    <reaction evidence="10">
        <text>L-arginyl-glycine(out) = L-arginyl-glycine(in)</text>
        <dbReference type="Rhea" id="RHEA:79391"/>
        <dbReference type="ChEBI" id="CHEBI:229955"/>
    </reaction>
</comment>
<comment type="subunit">
    <text evidence="17">Homodimer. Interacts with lysosomal protein GLMP (via lumenal domain); the interaction starts while both proteins are still in the endoplasmic reticulum and is required for stabilization of MFSD1 in lysosomes but has no direct effect on its targeting to lysosomes or transporter activity.</text>
</comment>
<feature type="transmembrane region" description="Helical" evidence="18">
    <location>
        <begin position="233"/>
        <end position="254"/>
    </location>
</feature>
<comment type="catalytic activity">
    <reaction evidence="7">
        <text>L-aspartyl-L-lysine(out) = L-aspartyl-L-lysine(in)</text>
        <dbReference type="Rhea" id="RHEA:79411"/>
        <dbReference type="ChEBI" id="CHEBI:229953"/>
    </reaction>
</comment>
<evidence type="ECO:0000256" key="6">
    <source>
        <dbReference type="ARBA" id="ARBA00044893"/>
    </source>
</evidence>
<comment type="catalytic activity">
    <reaction evidence="3">
        <text>L-alpha-aminoacyl-L-arginine(out) = L-alpha-aminoacyl-L-arginine(in)</text>
        <dbReference type="Rhea" id="RHEA:79367"/>
        <dbReference type="ChEBI" id="CHEBI:229968"/>
    </reaction>
</comment>
<dbReference type="InterPro" id="IPR052187">
    <property type="entry name" value="MFSD1"/>
</dbReference>
<feature type="transmembrane region" description="Helical" evidence="18">
    <location>
        <begin position="646"/>
        <end position="664"/>
    </location>
</feature>
<evidence type="ECO:0000256" key="17">
    <source>
        <dbReference type="ARBA" id="ARBA00046376"/>
    </source>
</evidence>
<feature type="transmembrane region" description="Helical" evidence="18">
    <location>
        <begin position="181"/>
        <end position="202"/>
    </location>
</feature>
<name>A0AA88Y650_PINIB</name>
<feature type="transmembrane region" description="Helical" evidence="18">
    <location>
        <begin position="20"/>
        <end position="43"/>
    </location>
</feature>
<dbReference type="SUPFAM" id="SSF103473">
    <property type="entry name" value="MFS general substrate transporter"/>
    <property type="match status" value="3"/>
</dbReference>
<evidence type="ECO:0000256" key="4">
    <source>
        <dbReference type="ARBA" id="ARBA00044884"/>
    </source>
</evidence>
<keyword evidence="20" id="KW-1185">Reference proteome</keyword>
<comment type="catalytic activity">
    <reaction evidence="13">
        <text>L-lysyl-glycine(out) = L-lysyl-glycine(in)</text>
        <dbReference type="Rhea" id="RHEA:79407"/>
        <dbReference type="ChEBI" id="CHEBI:191202"/>
    </reaction>
</comment>
<evidence type="ECO:0000256" key="16">
    <source>
        <dbReference type="ARBA" id="ARBA00045709"/>
    </source>
</evidence>
<evidence type="ECO:0000256" key="5">
    <source>
        <dbReference type="ARBA" id="ARBA00044891"/>
    </source>
</evidence>
<dbReference type="Pfam" id="PF07690">
    <property type="entry name" value="MFS_1"/>
    <property type="match status" value="2"/>
</dbReference>
<dbReference type="Gene3D" id="1.20.1250.20">
    <property type="entry name" value="MFS general substrate transporter like domains"/>
    <property type="match status" value="2"/>
</dbReference>
<evidence type="ECO:0000313" key="19">
    <source>
        <dbReference type="EMBL" id="KAK3090181.1"/>
    </source>
</evidence>